<gene>
    <name evidence="3" type="ORF">HNR68_002762</name>
</gene>
<name>A0A853AHP6_9PSEU</name>
<dbReference type="AlphaFoldDB" id="A0A853AHP6"/>
<dbReference type="InterPro" id="IPR011041">
    <property type="entry name" value="Quinoprot_gluc/sorb_DH_b-prop"/>
</dbReference>
<dbReference type="InterPro" id="IPR012938">
    <property type="entry name" value="Glc/Sorbosone_DH"/>
</dbReference>
<dbReference type="Gene3D" id="2.120.10.30">
    <property type="entry name" value="TolB, C-terminal domain"/>
    <property type="match status" value="1"/>
</dbReference>
<proteinExistence type="predicted"/>
<feature type="domain" description="Glucose/Sorbosone dehydrogenase" evidence="2">
    <location>
        <begin position="1"/>
        <end position="133"/>
    </location>
</feature>
<dbReference type="SUPFAM" id="SSF50952">
    <property type="entry name" value="Soluble quinoprotein glucose dehydrogenase"/>
    <property type="match status" value="1"/>
</dbReference>
<sequence length="148" mass="15798">MGHRNPQGLGWDDAGRLYSSELGDNTWDEVNLIEPGENHGWPVCEGECGNAEFVDPLVTWPTSEASPSGLAVHDGHLHVAALRGQQLWQVPLTGDGSVGEPAALFQGEHGRLRTPVSAPDGTLWGTTSNRDGNGTPGPDDDQVLRVTR</sequence>
<dbReference type="PANTHER" id="PTHR19328:SF13">
    <property type="entry name" value="HIPL1 PROTEIN"/>
    <property type="match status" value="1"/>
</dbReference>
<dbReference type="Proteomes" id="UP000587002">
    <property type="component" value="Unassembled WGS sequence"/>
</dbReference>
<reference evidence="3 4" key="1">
    <citation type="submission" date="2020-07" db="EMBL/GenBank/DDBJ databases">
        <title>Sequencing the genomes of 1000 actinobacteria strains.</title>
        <authorList>
            <person name="Klenk H.-P."/>
        </authorList>
    </citation>
    <scope>NUCLEOTIDE SEQUENCE [LARGE SCALE GENOMIC DNA]</scope>
    <source>
        <strain evidence="3 4">DSM 44065</strain>
    </source>
</reference>
<organism evidence="3 4">
    <name type="scientific">Saccharopolyspora hordei</name>
    <dbReference type="NCBI Taxonomy" id="1838"/>
    <lineage>
        <taxon>Bacteria</taxon>
        <taxon>Bacillati</taxon>
        <taxon>Actinomycetota</taxon>
        <taxon>Actinomycetes</taxon>
        <taxon>Pseudonocardiales</taxon>
        <taxon>Pseudonocardiaceae</taxon>
        <taxon>Saccharopolyspora</taxon>
    </lineage>
</organism>
<keyword evidence="4" id="KW-1185">Reference proteome</keyword>
<dbReference type="PANTHER" id="PTHR19328">
    <property type="entry name" value="HEDGEHOG-INTERACTING PROTEIN"/>
    <property type="match status" value="1"/>
</dbReference>
<dbReference type="InterPro" id="IPR011042">
    <property type="entry name" value="6-blade_b-propeller_TolB-like"/>
</dbReference>
<evidence type="ECO:0000313" key="3">
    <source>
        <dbReference type="EMBL" id="NYI84132.1"/>
    </source>
</evidence>
<comment type="caution">
    <text evidence="3">The sequence shown here is derived from an EMBL/GenBank/DDBJ whole genome shotgun (WGS) entry which is preliminary data.</text>
</comment>
<evidence type="ECO:0000259" key="2">
    <source>
        <dbReference type="Pfam" id="PF07995"/>
    </source>
</evidence>
<feature type="region of interest" description="Disordered" evidence="1">
    <location>
        <begin position="99"/>
        <end position="148"/>
    </location>
</feature>
<protein>
    <submittedName>
        <fullName evidence="3">Glucose/arabinose dehydrogenase</fullName>
    </submittedName>
</protein>
<accession>A0A853AHP6</accession>
<dbReference type="EMBL" id="JACCFJ010000001">
    <property type="protein sequence ID" value="NYI84132.1"/>
    <property type="molecule type" value="Genomic_DNA"/>
</dbReference>
<evidence type="ECO:0000256" key="1">
    <source>
        <dbReference type="SAM" id="MobiDB-lite"/>
    </source>
</evidence>
<evidence type="ECO:0000313" key="4">
    <source>
        <dbReference type="Proteomes" id="UP000587002"/>
    </source>
</evidence>
<dbReference type="Pfam" id="PF07995">
    <property type="entry name" value="GSDH"/>
    <property type="match status" value="1"/>
</dbReference>